<dbReference type="Proteomes" id="UP000179807">
    <property type="component" value="Unassembled WGS sequence"/>
</dbReference>
<organism evidence="1 2">
    <name type="scientific">Tritrichomonas foetus</name>
    <dbReference type="NCBI Taxonomy" id="1144522"/>
    <lineage>
        <taxon>Eukaryota</taxon>
        <taxon>Metamonada</taxon>
        <taxon>Parabasalia</taxon>
        <taxon>Tritrichomonadida</taxon>
        <taxon>Tritrichomonadidae</taxon>
        <taxon>Tritrichomonas</taxon>
    </lineage>
</organism>
<evidence type="ECO:0000313" key="1">
    <source>
        <dbReference type="EMBL" id="OHT09202.1"/>
    </source>
</evidence>
<dbReference type="VEuPathDB" id="TrichDB:TRFO_22042"/>
<comment type="caution">
    <text evidence="1">The sequence shown here is derived from an EMBL/GenBank/DDBJ whole genome shotgun (WGS) entry which is preliminary data.</text>
</comment>
<protein>
    <submittedName>
        <fullName evidence="1">Uncharacterized protein</fullName>
    </submittedName>
</protein>
<dbReference type="GeneID" id="94837033"/>
<sequence length="215" mass="25757">MCHIILLQNNLMYYELQNIPNKVNAEIIEIQYPEYGYIVIMLAKLNIYDSFDNIYEAISKIMIDQQKMTQMLMRVYHFQKRRLNLLQIRWNQLLQQLRKVKQKKNIEIKASNEVEDCVQIGQDESCMKCNINSINEQIKKYESVKKILFYSLYENIKPDLNMIVHGMKINSHLHHPKQHKLLFHLHFMLLCMLQLRSSSTIHEENGKTFVMPNKL</sequence>
<reference evidence="1" key="1">
    <citation type="submission" date="2016-10" db="EMBL/GenBank/DDBJ databases">
        <authorList>
            <person name="Benchimol M."/>
            <person name="Almeida L.G."/>
            <person name="Vasconcelos A.T."/>
            <person name="Perreira-Neves A."/>
            <person name="Rosa I.A."/>
            <person name="Tasca T."/>
            <person name="Bogo M.R."/>
            <person name="de Souza W."/>
        </authorList>
    </citation>
    <scope>NUCLEOTIDE SEQUENCE [LARGE SCALE GENOMIC DNA]</scope>
    <source>
        <strain evidence="1">K</strain>
    </source>
</reference>
<evidence type="ECO:0000313" key="2">
    <source>
        <dbReference type="Proteomes" id="UP000179807"/>
    </source>
</evidence>
<keyword evidence="2" id="KW-1185">Reference proteome</keyword>
<dbReference type="RefSeq" id="XP_068362338.1">
    <property type="nucleotide sequence ID" value="XM_068502329.1"/>
</dbReference>
<accession>A0A1J4KDY4</accession>
<dbReference type="AlphaFoldDB" id="A0A1J4KDY4"/>
<dbReference type="EMBL" id="MLAK01000646">
    <property type="protein sequence ID" value="OHT09202.1"/>
    <property type="molecule type" value="Genomic_DNA"/>
</dbReference>
<name>A0A1J4KDY4_9EUKA</name>
<proteinExistence type="predicted"/>
<gene>
    <name evidence="1" type="ORF">TRFO_22042</name>
</gene>